<gene>
    <name evidence="4" type="ORF">ACFPC0_17340</name>
</gene>
<feature type="region of interest" description="Disordered" evidence="1">
    <location>
        <begin position="415"/>
        <end position="448"/>
    </location>
</feature>
<dbReference type="Pfam" id="PF13556">
    <property type="entry name" value="HTH_30"/>
    <property type="match status" value="1"/>
</dbReference>
<evidence type="ECO:0000259" key="2">
    <source>
        <dbReference type="Pfam" id="PF07905"/>
    </source>
</evidence>
<dbReference type="Gene3D" id="1.10.10.2840">
    <property type="entry name" value="PucR C-terminal helix-turn-helix domain"/>
    <property type="match status" value="1"/>
</dbReference>
<comment type="caution">
    <text evidence="4">The sequence shown here is derived from an EMBL/GenBank/DDBJ whole genome shotgun (WGS) entry which is preliminary data.</text>
</comment>
<dbReference type="Pfam" id="PF07905">
    <property type="entry name" value="PucR"/>
    <property type="match status" value="1"/>
</dbReference>
<organism evidence="4 5">
    <name type="scientific">Streptomyces andamanensis</name>
    <dbReference type="NCBI Taxonomy" id="1565035"/>
    <lineage>
        <taxon>Bacteria</taxon>
        <taxon>Bacillati</taxon>
        <taxon>Actinomycetota</taxon>
        <taxon>Actinomycetes</taxon>
        <taxon>Kitasatosporales</taxon>
        <taxon>Streptomycetaceae</taxon>
        <taxon>Streptomyces</taxon>
    </lineage>
</organism>
<keyword evidence="5" id="KW-1185">Reference proteome</keyword>
<evidence type="ECO:0000313" key="5">
    <source>
        <dbReference type="Proteomes" id="UP001595824"/>
    </source>
</evidence>
<accession>A0ABV8TFT4</accession>
<protein>
    <submittedName>
        <fullName evidence="4">PucR family transcriptional regulator</fullName>
    </submittedName>
</protein>
<evidence type="ECO:0000313" key="4">
    <source>
        <dbReference type="EMBL" id="MFC4329528.1"/>
    </source>
</evidence>
<name>A0ABV8TFT4_9ACTN</name>
<dbReference type="RefSeq" id="WP_381740037.1">
    <property type="nucleotide sequence ID" value="NZ_JBHSDP010000015.1"/>
</dbReference>
<feature type="domain" description="Purine catabolism PurC-like" evidence="2">
    <location>
        <begin position="60"/>
        <end position="179"/>
    </location>
</feature>
<feature type="domain" description="PucR C-terminal helix-turn-helix" evidence="3">
    <location>
        <begin position="540"/>
        <end position="598"/>
    </location>
</feature>
<dbReference type="InterPro" id="IPR012914">
    <property type="entry name" value="PucR_dom"/>
</dbReference>
<dbReference type="Proteomes" id="UP001595824">
    <property type="component" value="Unassembled WGS sequence"/>
</dbReference>
<dbReference type="PANTHER" id="PTHR33744:SF1">
    <property type="entry name" value="DNA-BINDING TRANSCRIPTIONAL ACTIVATOR ADER"/>
    <property type="match status" value="1"/>
</dbReference>
<dbReference type="EMBL" id="JBHSDP010000015">
    <property type="protein sequence ID" value="MFC4329528.1"/>
    <property type="molecule type" value="Genomic_DNA"/>
</dbReference>
<sequence length="604" mass="63487">MTTAPDGPLTAPDGPLTAPDGPLAAPGRSPTAHDRSPTAPDHPGPAPRAAPEAALSVRQVLTLERVLAGEPEVVAGADRLDRPVRWVHVAEAADVGVMLSGGEMVLTTGVLLAGDEEKQAEYIRSLHRADAAAVVLGLGRAFPAPPDVMRRAAERCGLPLVVLHRPFPFAELTEEVQSRLVRQKFASVSLSEAVRTALTALITAGAPLQALLDEIAQHSACPVVVTNLAHRVLATAGERSAVDDVLRDWERIARQAGGREGDGWIRAGLGGRGEIWGRLVLCGHRGDAATGRLLADRAAEALVLHRMLGGHGGGTWEEQSAQSLLTDLVGEAVPARQLLPRARAAGLPVNRRTFVPLVARGAEPAGLDRLLRLLGLPGLVAELSDGLTAILLSLPRDQDADALTAHFAARLHREAAGPGPVAGPDGGAPLPPGHAPDPGAARAPRAGGASGRVRAVVAAADARTDWDEVPAGLREARHVADAVADSATARDLPAVVRLADVHLRGLMRLLRDDPRVQSFAERELDGLLCAATATGTAHDLLDVLRTYLATGRNKSRTARLHHVSRPALYRRLEAIQARLGVDLDDFEQAASVHIALLAHDAQQR</sequence>
<reference evidence="5" key="1">
    <citation type="journal article" date="2019" name="Int. J. Syst. Evol. Microbiol.">
        <title>The Global Catalogue of Microorganisms (GCM) 10K type strain sequencing project: providing services to taxonomists for standard genome sequencing and annotation.</title>
        <authorList>
            <consortium name="The Broad Institute Genomics Platform"/>
            <consortium name="The Broad Institute Genome Sequencing Center for Infectious Disease"/>
            <person name="Wu L."/>
            <person name="Ma J."/>
        </authorList>
    </citation>
    <scope>NUCLEOTIDE SEQUENCE [LARGE SCALE GENOMIC DNA]</scope>
    <source>
        <strain evidence="5">PCU 347</strain>
    </source>
</reference>
<feature type="region of interest" description="Disordered" evidence="1">
    <location>
        <begin position="1"/>
        <end position="52"/>
    </location>
</feature>
<dbReference type="PANTHER" id="PTHR33744">
    <property type="entry name" value="CARBOHYDRATE DIACID REGULATOR"/>
    <property type="match status" value="1"/>
</dbReference>
<dbReference type="InterPro" id="IPR025736">
    <property type="entry name" value="PucR_C-HTH_dom"/>
</dbReference>
<dbReference type="InterPro" id="IPR051448">
    <property type="entry name" value="CdaR-like_regulators"/>
</dbReference>
<feature type="compositionally biased region" description="Low complexity" evidence="1">
    <location>
        <begin position="436"/>
        <end position="448"/>
    </location>
</feature>
<proteinExistence type="predicted"/>
<evidence type="ECO:0000256" key="1">
    <source>
        <dbReference type="SAM" id="MobiDB-lite"/>
    </source>
</evidence>
<evidence type="ECO:0000259" key="3">
    <source>
        <dbReference type="Pfam" id="PF13556"/>
    </source>
</evidence>
<dbReference type="InterPro" id="IPR042070">
    <property type="entry name" value="PucR_C-HTH_sf"/>
</dbReference>